<comment type="caution">
    <text evidence="2">The sequence shown here is derived from an EMBL/GenBank/DDBJ whole genome shotgun (WGS) entry which is preliminary data.</text>
</comment>
<evidence type="ECO:0000259" key="1">
    <source>
        <dbReference type="Pfam" id="PF13539"/>
    </source>
</evidence>
<name>A0AAJ3TXJ2_9MYCO</name>
<dbReference type="EMBL" id="LQPR01000022">
    <property type="protein sequence ID" value="ORW72694.1"/>
    <property type="molecule type" value="Genomic_DNA"/>
</dbReference>
<gene>
    <name evidence="2" type="ORF">AWC23_09635</name>
</gene>
<dbReference type="InterPro" id="IPR009045">
    <property type="entry name" value="Zn_M74/Hedgehog-like"/>
</dbReference>
<proteinExistence type="predicted"/>
<dbReference type="InterPro" id="IPR039561">
    <property type="entry name" value="Peptidase_M15C"/>
</dbReference>
<accession>A0AAJ3TXJ2</accession>
<dbReference type="Gene3D" id="3.30.1380.10">
    <property type="match status" value="1"/>
</dbReference>
<dbReference type="Pfam" id="PF13539">
    <property type="entry name" value="Peptidase_M15_4"/>
    <property type="match status" value="1"/>
</dbReference>
<evidence type="ECO:0000313" key="2">
    <source>
        <dbReference type="EMBL" id="ORW72694.1"/>
    </source>
</evidence>
<dbReference type="GO" id="GO:0008233">
    <property type="term" value="F:peptidase activity"/>
    <property type="evidence" value="ECO:0007669"/>
    <property type="project" value="InterPro"/>
</dbReference>
<protein>
    <submittedName>
        <fullName evidence="2">Peptidase M15</fullName>
    </submittedName>
</protein>
<feature type="domain" description="Peptidase M15C" evidence="1">
    <location>
        <begin position="100"/>
        <end position="179"/>
    </location>
</feature>
<dbReference type="Proteomes" id="UP000193387">
    <property type="component" value="Unassembled WGS sequence"/>
</dbReference>
<keyword evidence="3" id="KW-1185">Reference proteome</keyword>
<sequence length="181" mass="20038">MEPVTAAELGASWRPGCPAGPGQLRRVTLAHLGFDGRAHRGELIVNEDLVPEVTAIFESLYRLGYPVDKMRTVEKYPAADDEASMEDDNTSGFNCREIPGAGRWSQHAYGRAIDLNPLVNPCIYTGGAFEPHNASAYIDRRRADPGLLHEGDAAVRAFTDRGWRWGGSWASPIDYQHFERP</sequence>
<reference evidence="2 3" key="1">
    <citation type="submission" date="2016-01" db="EMBL/GenBank/DDBJ databases">
        <title>The new phylogeny of the genus Mycobacterium.</title>
        <authorList>
            <person name="Tarcisio F."/>
            <person name="Conor M."/>
            <person name="Antonella G."/>
            <person name="Elisabetta G."/>
            <person name="Giulia F.S."/>
            <person name="Sara T."/>
            <person name="Anna F."/>
            <person name="Clotilde B."/>
            <person name="Roberto B."/>
            <person name="Veronica D.S."/>
            <person name="Fabio R."/>
            <person name="Monica P."/>
            <person name="Olivier J."/>
            <person name="Enrico T."/>
            <person name="Nicola S."/>
        </authorList>
    </citation>
    <scope>NUCLEOTIDE SEQUENCE [LARGE SCALE GENOMIC DNA]</scope>
    <source>
        <strain evidence="2 3">DSM 44616</strain>
    </source>
</reference>
<dbReference type="AlphaFoldDB" id="A0AAJ3TXJ2"/>
<organism evidence="2 3">
    <name type="scientific">Mycobacterium saskatchewanense</name>
    <dbReference type="NCBI Taxonomy" id="220927"/>
    <lineage>
        <taxon>Bacteria</taxon>
        <taxon>Bacillati</taxon>
        <taxon>Actinomycetota</taxon>
        <taxon>Actinomycetes</taxon>
        <taxon>Mycobacteriales</taxon>
        <taxon>Mycobacteriaceae</taxon>
        <taxon>Mycobacterium</taxon>
        <taxon>Mycobacterium simiae complex</taxon>
    </lineage>
</organism>
<dbReference type="SUPFAM" id="SSF55166">
    <property type="entry name" value="Hedgehog/DD-peptidase"/>
    <property type="match status" value="1"/>
</dbReference>
<evidence type="ECO:0000313" key="3">
    <source>
        <dbReference type="Proteomes" id="UP000193387"/>
    </source>
</evidence>